<reference evidence="2" key="1">
    <citation type="submission" date="2018-04" db="EMBL/GenBank/DDBJ databases">
        <title>Complete genome of Antarctic heterotrophic bacterium Hymenobacter nivis.</title>
        <authorList>
            <person name="Terashima M."/>
        </authorList>
    </citation>
    <scope>NUCLEOTIDE SEQUENCE [LARGE SCALE GENOMIC DNA]</scope>
    <source>
        <strain evidence="2">NBRC 111535</strain>
    </source>
</reference>
<gene>
    <name evidence="1" type="ORF">DDQ68_08945</name>
</gene>
<dbReference type="EMBL" id="CP029145">
    <property type="protein sequence ID" value="AWM32895.1"/>
    <property type="molecule type" value="Genomic_DNA"/>
</dbReference>
<dbReference type="OrthoDB" id="882529at2"/>
<organism evidence="1 2">
    <name type="scientific">Hymenobacter nivis</name>
    <dbReference type="NCBI Taxonomy" id="1850093"/>
    <lineage>
        <taxon>Bacteria</taxon>
        <taxon>Pseudomonadati</taxon>
        <taxon>Bacteroidota</taxon>
        <taxon>Cytophagia</taxon>
        <taxon>Cytophagales</taxon>
        <taxon>Hymenobacteraceae</taxon>
        <taxon>Hymenobacter</taxon>
    </lineage>
</organism>
<dbReference type="KEGG" id="hnv:DDQ68_08945"/>
<dbReference type="AlphaFoldDB" id="A0A2Z3GPI5"/>
<dbReference type="Proteomes" id="UP000245999">
    <property type="component" value="Chromosome"/>
</dbReference>
<evidence type="ECO:0000313" key="2">
    <source>
        <dbReference type="Proteomes" id="UP000245999"/>
    </source>
</evidence>
<name>A0A2Z3GPI5_9BACT</name>
<evidence type="ECO:0000313" key="1">
    <source>
        <dbReference type="EMBL" id="AWM32895.1"/>
    </source>
</evidence>
<accession>A0A2Z3GPI5</accession>
<keyword evidence="2" id="KW-1185">Reference proteome</keyword>
<sequence>MREIEQMLQQMLSTGRDLTAQYKRNRIEEARAGLDRVHTQAERIDALFQQLEPRAKISQAA</sequence>
<proteinExistence type="predicted"/>
<protein>
    <submittedName>
        <fullName evidence="1">Uncharacterized protein</fullName>
    </submittedName>
</protein>
<dbReference type="RefSeq" id="WP_109655990.1">
    <property type="nucleotide sequence ID" value="NZ_CP029145.1"/>
</dbReference>